<evidence type="ECO:0000256" key="2">
    <source>
        <dbReference type="SAM" id="Phobius"/>
    </source>
</evidence>
<keyword evidence="2" id="KW-0812">Transmembrane</keyword>
<evidence type="ECO:0000256" key="1">
    <source>
        <dbReference type="SAM" id="MobiDB-lite"/>
    </source>
</evidence>
<dbReference type="PANTHER" id="PTHR36692">
    <property type="entry name" value="PROTEIN SNAKESKIN"/>
    <property type="match status" value="1"/>
</dbReference>
<name>A0A834I7G0_RHYFE</name>
<keyword evidence="5" id="KW-1185">Reference proteome</keyword>
<feature type="transmembrane region" description="Helical" evidence="2">
    <location>
        <begin position="94"/>
        <end position="111"/>
    </location>
</feature>
<dbReference type="OrthoDB" id="8187586at2759"/>
<gene>
    <name evidence="4" type="ORF">GWI33_013230</name>
</gene>
<feature type="transmembrane region" description="Helical" evidence="2">
    <location>
        <begin position="123"/>
        <end position="143"/>
    </location>
</feature>
<keyword evidence="2" id="KW-0472">Membrane</keyword>
<dbReference type="InterPro" id="IPR038976">
    <property type="entry name" value="Ssk"/>
</dbReference>
<dbReference type="Pfam" id="PF24985">
    <property type="entry name" value="DUF7775"/>
    <property type="match status" value="1"/>
</dbReference>
<dbReference type="InterPro" id="IPR056677">
    <property type="entry name" value="DUF7775"/>
</dbReference>
<evidence type="ECO:0000313" key="5">
    <source>
        <dbReference type="Proteomes" id="UP000625711"/>
    </source>
</evidence>
<feature type="transmembrane region" description="Helical" evidence="2">
    <location>
        <begin position="56"/>
        <end position="74"/>
    </location>
</feature>
<feature type="domain" description="DUF7775" evidence="3">
    <location>
        <begin position="59"/>
        <end position="183"/>
    </location>
</feature>
<dbReference type="EMBL" id="JAACXV010013101">
    <property type="protein sequence ID" value="KAF7274086.1"/>
    <property type="molecule type" value="Genomic_DNA"/>
</dbReference>
<sequence length="192" mass="21979">MSSELRKIEEHPSKQVINKDNLPNNINKEDSERETDDVKEQPKKNLVTKIRDEWQLIARIIELAINALCLGLFYQPASKSANFTKHHLEQVGLLFLTFSGYLVINAVFIISRLIKDRIPFRTISLFSIIAAVLNFVAALLLIVDKKNKFQAMYYEPQMHLIGVLTSATVLCFVNTVVYGLDGVYTFLLKKDY</sequence>
<feature type="transmembrane region" description="Helical" evidence="2">
    <location>
        <begin position="163"/>
        <end position="187"/>
    </location>
</feature>
<reference evidence="4" key="1">
    <citation type="submission" date="2020-08" db="EMBL/GenBank/DDBJ databases">
        <title>Genome sequencing and assembly of the red palm weevil Rhynchophorus ferrugineus.</title>
        <authorList>
            <person name="Dias G.B."/>
            <person name="Bergman C.M."/>
            <person name="Manee M."/>
        </authorList>
    </citation>
    <scope>NUCLEOTIDE SEQUENCE</scope>
    <source>
        <strain evidence="4">AA-2017</strain>
        <tissue evidence="4">Whole larva</tissue>
    </source>
</reference>
<proteinExistence type="predicted"/>
<feature type="compositionally biased region" description="Basic and acidic residues" evidence="1">
    <location>
        <begin position="27"/>
        <end position="41"/>
    </location>
</feature>
<feature type="compositionally biased region" description="Basic and acidic residues" evidence="1">
    <location>
        <begin position="1"/>
        <end position="13"/>
    </location>
</feature>
<feature type="compositionally biased region" description="Polar residues" evidence="1">
    <location>
        <begin position="15"/>
        <end position="26"/>
    </location>
</feature>
<organism evidence="4 5">
    <name type="scientific">Rhynchophorus ferrugineus</name>
    <name type="common">Red palm weevil</name>
    <name type="synonym">Curculio ferrugineus</name>
    <dbReference type="NCBI Taxonomy" id="354439"/>
    <lineage>
        <taxon>Eukaryota</taxon>
        <taxon>Metazoa</taxon>
        <taxon>Ecdysozoa</taxon>
        <taxon>Arthropoda</taxon>
        <taxon>Hexapoda</taxon>
        <taxon>Insecta</taxon>
        <taxon>Pterygota</taxon>
        <taxon>Neoptera</taxon>
        <taxon>Endopterygota</taxon>
        <taxon>Coleoptera</taxon>
        <taxon>Polyphaga</taxon>
        <taxon>Cucujiformia</taxon>
        <taxon>Curculionidae</taxon>
        <taxon>Dryophthorinae</taxon>
        <taxon>Rhynchophorus</taxon>
    </lineage>
</organism>
<feature type="region of interest" description="Disordered" evidence="1">
    <location>
        <begin position="1"/>
        <end position="41"/>
    </location>
</feature>
<comment type="caution">
    <text evidence="4">The sequence shown here is derived from an EMBL/GenBank/DDBJ whole genome shotgun (WGS) entry which is preliminary data.</text>
</comment>
<dbReference type="PANTHER" id="PTHR36692:SF2">
    <property type="entry name" value="GEO12064P1"/>
    <property type="match status" value="1"/>
</dbReference>
<dbReference type="GO" id="GO:0005886">
    <property type="term" value="C:plasma membrane"/>
    <property type="evidence" value="ECO:0007669"/>
    <property type="project" value="TreeGrafter"/>
</dbReference>
<dbReference type="GO" id="GO:0019991">
    <property type="term" value="P:septate junction assembly"/>
    <property type="evidence" value="ECO:0007669"/>
    <property type="project" value="InterPro"/>
</dbReference>
<evidence type="ECO:0000259" key="3">
    <source>
        <dbReference type="Pfam" id="PF24985"/>
    </source>
</evidence>
<protein>
    <recommendedName>
        <fullName evidence="3">DUF7775 domain-containing protein</fullName>
    </recommendedName>
</protein>
<evidence type="ECO:0000313" key="4">
    <source>
        <dbReference type="EMBL" id="KAF7274086.1"/>
    </source>
</evidence>
<dbReference type="Proteomes" id="UP000625711">
    <property type="component" value="Unassembled WGS sequence"/>
</dbReference>
<accession>A0A834I7G0</accession>
<keyword evidence="2" id="KW-1133">Transmembrane helix</keyword>
<dbReference type="AlphaFoldDB" id="A0A834I7G0"/>